<comment type="cofactor">
    <cofactor evidence="5">
        <name>Mg(2+)</name>
        <dbReference type="ChEBI" id="CHEBI:18420"/>
    </cofactor>
    <text evidence="5">Binds 1 Mg(2+) ion per subunit.</text>
</comment>
<dbReference type="RefSeq" id="WP_338446538.1">
    <property type="nucleotide sequence ID" value="NZ_CP144918.1"/>
</dbReference>
<dbReference type="InterPro" id="IPR013341">
    <property type="entry name" value="Mandelate_racemase_N_dom"/>
</dbReference>
<dbReference type="SFLD" id="SFLDF00010">
    <property type="entry name" value="dipeptide_epimerase"/>
    <property type="match status" value="1"/>
</dbReference>
<dbReference type="EMBL" id="CP144918">
    <property type="protein sequence ID" value="WWA47649.1"/>
    <property type="molecule type" value="Genomic_DNA"/>
</dbReference>
<gene>
    <name evidence="7" type="primary">dgcA</name>
    <name evidence="7" type="ORF">V5F89_01700</name>
</gene>
<evidence type="ECO:0000259" key="6">
    <source>
        <dbReference type="SMART" id="SM00922"/>
    </source>
</evidence>
<dbReference type="InterPro" id="IPR013342">
    <property type="entry name" value="Mandelate_racemase_C"/>
</dbReference>
<dbReference type="PANTHER" id="PTHR48080">
    <property type="entry name" value="D-GALACTONATE DEHYDRATASE-RELATED"/>
    <property type="match status" value="1"/>
</dbReference>
<dbReference type="InterPro" id="IPR036849">
    <property type="entry name" value="Enolase-like_C_sf"/>
</dbReference>
<evidence type="ECO:0000313" key="7">
    <source>
        <dbReference type="EMBL" id="WWA47649.1"/>
    </source>
</evidence>
<dbReference type="PANTHER" id="PTHR48080:SF3">
    <property type="entry name" value="ENOLASE SUPERFAMILY MEMBER DDB_G0284701"/>
    <property type="match status" value="1"/>
</dbReference>
<protein>
    <recommendedName>
        <fullName evidence="5">Dipeptide epimerase</fullName>
        <ecNumber evidence="5">5.1.1.-</ecNumber>
    </recommendedName>
</protein>
<dbReference type="InterPro" id="IPR034593">
    <property type="entry name" value="DgoD-like"/>
</dbReference>
<evidence type="ECO:0000256" key="1">
    <source>
        <dbReference type="ARBA" id="ARBA00008031"/>
    </source>
</evidence>
<evidence type="ECO:0000256" key="4">
    <source>
        <dbReference type="ARBA" id="ARBA00023235"/>
    </source>
</evidence>
<dbReference type="InterPro" id="IPR029065">
    <property type="entry name" value="Enolase_C-like"/>
</dbReference>
<dbReference type="Pfam" id="PF13378">
    <property type="entry name" value="MR_MLE_C"/>
    <property type="match status" value="1"/>
</dbReference>
<dbReference type="EC" id="5.1.1.-" evidence="5"/>
<evidence type="ECO:0000256" key="3">
    <source>
        <dbReference type="ARBA" id="ARBA00022842"/>
    </source>
</evidence>
<organism evidence="7 8">
    <name type="scientific">Pelagerythrobacter marensis</name>
    <dbReference type="NCBI Taxonomy" id="543877"/>
    <lineage>
        <taxon>Bacteria</taxon>
        <taxon>Pseudomonadati</taxon>
        <taxon>Pseudomonadota</taxon>
        <taxon>Alphaproteobacteria</taxon>
        <taxon>Sphingomonadales</taxon>
        <taxon>Erythrobacteraceae</taxon>
        <taxon>Pelagerythrobacter</taxon>
    </lineage>
</organism>
<dbReference type="SFLD" id="SFLDS00001">
    <property type="entry name" value="Enolase"/>
    <property type="match status" value="1"/>
</dbReference>
<evidence type="ECO:0000256" key="5">
    <source>
        <dbReference type="RuleBase" id="RU366006"/>
    </source>
</evidence>
<dbReference type="SMART" id="SM00922">
    <property type="entry name" value="MR_MLE"/>
    <property type="match status" value="1"/>
</dbReference>
<reference evidence="7 8" key="1">
    <citation type="submission" date="2024-02" db="EMBL/GenBank/DDBJ databases">
        <title>The whole genome sequence of five bacterial samples isolated from Abu Dhabi Sabkha-shore region.</title>
        <authorList>
            <person name="Sudalaimuthuasari N."/>
            <person name="Sarfraz B."/>
            <person name="Tuyisabe J.D."/>
            <person name="Mugisha Ntwali L.D.M."/>
            <person name="Ali A.I.A.A."/>
            <person name="Almansoori S.Z.A."/>
            <person name="Alajami H.S.A."/>
            <person name="Almeqbaali A.A.S."/>
            <person name="Kundu B."/>
            <person name="Saeed E.E."/>
            <person name="Sukumarinath V."/>
            <person name="Mishra A.K."/>
            <person name="Hazzouri K.M."/>
            <person name="Almaskari R."/>
            <person name="Sharma A.K."/>
            <person name="Amiri K.M.A."/>
        </authorList>
    </citation>
    <scope>NUCLEOTIDE SEQUENCE [LARGE SCALE GENOMIC DNA]</scope>
    <source>
        <strain evidence="8">kcgeb_sd</strain>
    </source>
</reference>
<dbReference type="CDD" id="cd03319">
    <property type="entry name" value="L-Ala-DL-Glu_epimerase"/>
    <property type="match status" value="1"/>
</dbReference>
<evidence type="ECO:0000313" key="8">
    <source>
        <dbReference type="Proteomes" id="UP001335183"/>
    </source>
</evidence>
<sequence>MLRRISAVQSSFRLNRPFRISRGTRTAAEVITVEIAQGGVTGRGEGVPYARYDETLDSALHQIETARPAIEAGVDRRELLGLMPAGAARNAVDCALWDLEAKLAGRSVAEMAGWPEPAPVATAMTIGVDTPANMAAAARALRNVPLLKVKVDDHDPLAAIRAVREVAPAPRMIVDPNESWSMQGLADRQSALADLGVDLLEQPLAAGDDAELEGFAPLVPLAADESGHLRDDIPRIARRYQVINIKLDKTGGLTSALEVATAAQQAGLRLMVGCMVSSSLSIAPALVLAQRCAFVDLDGPTWLAADRPGGVTEIEGVMKPAEPGFWGAL</sequence>
<accession>A0ABZ2D456</accession>
<evidence type="ECO:0000256" key="2">
    <source>
        <dbReference type="ARBA" id="ARBA00022723"/>
    </source>
</evidence>
<dbReference type="NCBIfam" id="NF042940">
    <property type="entry name" value="racemase_DgcA"/>
    <property type="match status" value="1"/>
</dbReference>
<keyword evidence="8" id="KW-1185">Reference proteome</keyword>
<comment type="similarity">
    <text evidence="1 5">Belongs to the mandelate racemase/muconate lactonizing enzyme family.</text>
</comment>
<dbReference type="Pfam" id="PF02746">
    <property type="entry name" value="MR_MLE_N"/>
    <property type="match status" value="1"/>
</dbReference>
<dbReference type="InterPro" id="IPR029017">
    <property type="entry name" value="Enolase-like_N"/>
</dbReference>
<dbReference type="InterPro" id="IPR034603">
    <property type="entry name" value="Dipeptide_epimerase"/>
</dbReference>
<dbReference type="Gene3D" id="3.20.20.120">
    <property type="entry name" value="Enolase-like C-terminal domain"/>
    <property type="match status" value="1"/>
</dbReference>
<proteinExistence type="inferred from homology"/>
<dbReference type="Proteomes" id="UP001335183">
    <property type="component" value="Chromosome"/>
</dbReference>
<dbReference type="SUPFAM" id="SSF54826">
    <property type="entry name" value="Enolase N-terminal domain-like"/>
    <property type="match status" value="1"/>
</dbReference>
<name>A0ABZ2D456_9SPHN</name>
<keyword evidence="3 5" id="KW-0460">Magnesium</keyword>
<feature type="domain" description="Mandelate racemase/muconate lactonizing enzyme C-terminal" evidence="6">
    <location>
        <begin position="131"/>
        <end position="222"/>
    </location>
</feature>
<keyword evidence="2 5" id="KW-0479">Metal-binding</keyword>
<keyword evidence="4 5" id="KW-0413">Isomerase</keyword>
<dbReference type="SFLD" id="SFLDG00180">
    <property type="entry name" value="muconate_cycloisomerase"/>
    <property type="match status" value="1"/>
</dbReference>
<dbReference type="SUPFAM" id="SSF51604">
    <property type="entry name" value="Enolase C-terminal domain-like"/>
    <property type="match status" value="1"/>
</dbReference>
<dbReference type="Gene3D" id="3.30.390.10">
    <property type="entry name" value="Enolase-like, N-terminal domain"/>
    <property type="match status" value="1"/>
</dbReference>